<sequence length="121" mass="13879">MITYAFLDEIKKNFPLILSQKLTGPVDIDDMAVDYNASLESQLIKQLTLLQSKTSLFSEACRCNDEVTMKAFLLEIRTHAMSLSSFFDAIAEDATLLIRIDGWPDIPENYQVPEHYNYPKR</sequence>
<name>A0ABM7N655_ERWRD</name>
<reference evidence="1 2" key="1">
    <citation type="submission" date="2021-01" db="EMBL/GenBank/DDBJ databases">
        <title>Complete genome sequence of Erwinia rhapontici MAFF 311153.</title>
        <authorList>
            <person name="Morohoshi T."/>
            <person name="Someya N."/>
        </authorList>
    </citation>
    <scope>NUCLEOTIDE SEQUENCE [LARGE SCALE GENOMIC DNA]</scope>
    <source>
        <strain evidence="1 2">MAFF 311153</strain>
    </source>
</reference>
<dbReference type="GeneID" id="99868559"/>
<dbReference type="EMBL" id="AP024329">
    <property type="protein sequence ID" value="BCQ36909.1"/>
    <property type="molecule type" value="Genomic_DNA"/>
</dbReference>
<gene>
    <name evidence="1" type="ORF">ERHA53_42520</name>
</gene>
<dbReference type="RefSeq" id="WP_133842690.1">
    <property type="nucleotide sequence ID" value="NZ_AP024329.1"/>
</dbReference>
<protein>
    <submittedName>
        <fullName evidence="1">Uncharacterized protein</fullName>
    </submittedName>
</protein>
<organism evidence="1 2">
    <name type="scientific">Erwinia rhapontici</name>
    <name type="common">Pectobacterium rhapontici</name>
    <dbReference type="NCBI Taxonomy" id="55212"/>
    <lineage>
        <taxon>Bacteria</taxon>
        <taxon>Pseudomonadati</taxon>
        <taxon>Pseudomonadota</taxon>
        <taxon>Gammaproteobacteria</taxon>
        <taxon>Enterobacterales</taxon>
        <taxon>Erwiniaceae</taxon>
        <taxon>Erwinia</taxon>
    </lineage>
</organism>
<evidence type="ECO:0000313" key="2">
    <source>
        <dbReference type="Proteomes" id="UP000677515"/>
    </source>
</evidence>
<evidence type="ECO:0000313" key="1">
    <source>
        <dbReference type="EMBL" id="BCQ36909.1"/>
    </source>
</evidence>
<accession>A0ABM7N655</accession>
<proteinExistence type="predicted"/>
<dbReference type="Gene3D" id="6.10.290.10">
    <property type="match status" value="1"/>
</dbReference>
<dbReference type="Proteomes" id="UP000677515">
    <property type="component" value="Chromosome"/>
</dbReference>
<keyword evidence="2" id="KW-1185">Reference proteome</keyword>